<gene>
    <name evidence="2" type="ORF">C8F04DRAFT_1184478</name>
</gene>
<evidence type="ECO:0000313" key="3">
    <source>
        <dbReference type="Proteomes" id="UP001218188"/>
    </source>
</evidence>
<dbReference type="AlphaFoldDB" id="A0AAD6SSB7"/>
<organism evidence="2 3">
    <name type="scientific">Mycena alexandri</name>
    <dbReference type="NCBI Taxonomy" id="1745969"/>
    <lineage>
        <taxon>Eukaryota</taxon>
        <taxon>Fungi</taxon>
        <taxon>Dikarya</taxon>
        <taxon>Basidiomycota</taxon>
        <taxon>Agaricomycotina</taxon>
        <taxon>Agaricomycetes</taxon>
        <taxon>Agaricomycetidae</taxon>
        <taxon>Agaricales</taxon>
        <taxon>Marasmiineae</taxon>
        <taxon>Mycenaceae</taxon>
        <taxon>Mycena</taxon>
    </lineage>
</organism>
<sequence length="215" mass="24608">MNEAGRKRHAPNEQSLSQSYPRPHRGRNPVQLRPEGVRAKHYFDSRRIKGLNPEKEGLGVHSDALEQAHEAAIPRRHAPHKSTTRAKIEKLNQPYCTTIQLNSTFKSKTKKGFQRAVVTEGKSELNCGPRVPNKQGIVLSGSWKPSARSIGVQRFEVKFDVFWGQWDVEWQVLHELKICTARGLNQARLNEGRHMNQVGFIELKPIRVTQGRFDY</sequence>
<protein>
    <submittedName>
        <fullName evidence="2">Uncharacterized protein</fullName>
    </submittedName>
</protein>
<reference evidence="2" key="1">
    <citation type="submission" date="2023-03" db="EMBL/GenBank/DDBJ databases">
        <title>Massive genome expansion in bonnet fungi (Mycena s.s.) driven by repeated elements and novel gene families across ecological guilds.</title>
        <authorList>
            <consortium name="Lawrence Berkeley National Laboratory"/>
            <person name="Harder C.B."/>
            <person name="Miyauchi S."/>
            <person name="Viragh M."/>
            <person name="Kuo A."/>
            <person name="Thoen E."/>
            <person name="Andreopoulos B."/>
            <person name="Lu D."/>
            <person name="Skrede I."/>
            <person name="Drula E."/>
            <person name="Henrissat B."/>
            <person name="Morin E."/>
            <person name="Kohler A."/>
            <person name="Barry K."/>
            <person name="LaButti K."/>
            <person name="Morin E."/>
            <person name="Salamov A."/>
            <person name="Lipzen A."/>
            <person name="Mereny Z."/>
            <person name="Hegedus B."/>
            <person name="Baldrian P."/>
            <person name="Stursova M."/>
            <person name="Weitz H."/>
            <person name="Taylor A."/>
            <person name="Grigoriev I.V."/>
            <person name="Nagy L.G."/>
            <person name="Martin F."/>
            <person name="Kauserud H."/>
        </authorList>
    </citation>
    <scope>NUCLEOTIDE SEQUENCE</scope>
    <source>
        <strain evidence="2">CBHHK200</strain>
    </source>
</reference>
<dbReference type="EMBL" id="JARJCM010000068">
    <property type="protein sequence ID" value="KAJ7032998.1"/>
    <property type="molecule type" value="Genomic_DNA"/>
</dbReference>
<feature type="region of interest" description="Disordered" evidence="1">
    <location>
        <begin position="1"/>
        <end position="37"/>
    </location>
</feature>
<evidence type="ECO:0000256" key="1">
    <source>
        <dbReference type="SAM" id="MobiDB-lite"/>
    </source>
</evidence>
<keyword evidence="3" id="KW-1185">Reference proteome</keyword>
<dbReference type="Proteomes" id="UP001218188">
    <property type="component" value="Unassembled WGS sequence"/>
</dbReference>
<evidence type="ECO:0000313" key="2">
    <source>
        <dbReference type="EMBL" id="KAJ7032998.1"/>
    </source>
</evidence>
<accession>A0AAD6SSB7</accession>
<proteinExistence type="predicted"/>
<name>A0AAD6SSB7_9AGAR</name>
<comment type="caution">
    <text evidence="2">The sequence shown here is derived from an EMBL/GenBank/DDBJ whole genome shotgun (WGS) entry which is preliminary data.</text>
</comment>